<reference evidence="4 5" key="1">
    <citation type="submission" date="2018-03" db="EMBL/GenBank/DDBJ databases">
        <title>Complete Genome Sequence of the Chinese traditional Highland Barley wine Isolate Lactobacillus reuteri WHH1689.</title>
        <authorList>
            <person name="Chen S."/>
            <person name="Chen L."/>
            <person name="Chen L."/>
            <person name="Li Y."/>
        </authorList>
    </citation>
    <scope>NUCLEOTIDE SEQUENCE [LARGE SCALE GENOMIC DNA]</scope>
    <source>
        <strain evidence="4 5">WHH1689</strain>
    </source>
</reference>
<feature type="domain" description="DUF3642" evidence="3">
    <location>
        <begin position="65"/>
        <end position="93"/>
    </location>
</feature>
<evidence type="ECO:0000313" key="4">
    <source>
        <dbReference type="EMBL" id="AWD61685.1"/>
    </source>
</evidence>
<dbReference type="AlphaFoldDB" id="A0A2S1EP37"/>
<organism evidence="4 5">
    <name type="scientific">Limosilactobacillus reuteri</name>
    <name type="common">Lactobacillus reuteri</name>
    <dbReference type="NCBI Taxonomy" id="1598"/>
    <lineage>
        <taxon>Bacteria</taxon>
        <taxon>Bacillati</taxon>
        <taxon>Bacillota</taxon>
        <taxon>Bacilli</taxon>
        <taxon>Lactobacillales</taxon>
        <taxon>Lactobacillaceae</taxon>
        <taxon>Limosilactobacillus</taxon>
    </lineage>
</organism>
<evidence type="ECO:0000313" key="5">
    <source>
        <dbReference type="Proteomes" id="UP000244369"/>
    </source>
</evidence>
<gene>
    <name evidence="4" type="ORF">LWHH1689_0331</name>
</gene>
<sequence length="99" mass="10392">MRFSKAFLVATSIIAIGLCTSGCSSSSTSSNSSKSSSAQVSSVKKEKSHIVGSYRDDADGAAITLNSDGTGTYVMANPTQADIHDQLTWKKEKIITLSI</sequence>
<dbReference type="Proteomes" id="UP000244369">
    <property type="component" value="Chromosome"/>
</dbReference>
<keyword evidence="2" id="KW-0732">Signal</keyword>
<protein>
    <recommendedName>
        <fullName evidence="3">DUF3642 domain-containing protein</fullName>
    </recommendedName>
</protein>
<evidence type="ECO:0000256" key="1">
    <source>
        <dbReference type="SAM" id="MobiDB-lite"/>
    </source>
</evidence>
<name>A0A2S1EP37_LIMRT</name>
<evidence type="ECO:0000256" key="2">
    <source>
        <dbReference type="SAM" id="SignalP"/>
    </source>
</evidence>
<feature type="region of interest" description="Disordered" evidence="1">
    <location>
        <begin position="23"/>
        <end position="46"/>
    </location>
</feature>
<dbReference type="Pfam" id="PF12182">
    <property type="entry name" value="DUF3642"/>
    <property type="match status" value="1"/>
</dbReference>
<dbReference type="InterPro" id="IPR020961">
    <property type="entry name" value="DUF3642_lipo"/>
</dbReference>
<feature type="signal peptide" evidence="2">
    <location>
        <begin position="1"/>
        <end position="21"/>
    </location>
</feature>
<feature type="chain" id="PRO_5038785122" description="DUF3642 domain-containing protein" evidence="2">
    <location>
        <begin position="22"/>
        <end position="99"/>
    </location>
</feature>
<dbReference type="EMBL" id="CP027805">
    <property type="protein sequence ID" value="AWD61685.1"/>
    <property type="molecule type" value="Genomic_DNA"/>
</dbReference>
<proteinExistence type="predicted"/>
<feature type="compositionally biased region" description="Low complexity" evidence="1">
    <location>
        <begin position="23"/>
        <end position="42"/>
    </location>
</feature>
<evidence type="ECO:0000259" key="3">
    <source>
        <dbReference type="Pfam" id="PF12182"/>
    </source>
</evidence>
<accession>A0A2S1EP37</accession>